<dbReference type="Pfam" id="PF13207">
    <property type="entry name" value="AAA_17"/>
    <property type="match status" value="1"/>
</dbReference>
<dbReference type="InterPro" id="IPR027417">
    <property type="entry name" value="P-loop_NTPase"/>
</dbReference>
<dbReference type="SUPFAM" id="SSF53271">
    <property type="entry name" value="PRTase-like"/>
    <property type="match status" value="1"/>
</dbReference>
<dbReference type="Pfam" id="PF14681">
    <property type="entry name" value="UPRTase"/>
    <property type="match status" value="1"/>
</dbReference>
<protein>
    <recommendedName>
        <fullName evidence="1">Phosphoribosyltransferase domain-containing protein</fullName>
    </recommendedName>
</protein>
<dbReference type="Gene3D" id="3.40.50.300">
    <property type="entry name" value="P-loop containing nucleotide triphosphate hydrolases"/>
    <property type="match status" value="1"/>
</dbReference>
<dbReference type="Proteomes" id="UP000663193">
    <property type="component" value="Chromosome 16"/>
</dbReference>
<sequence>METFSPTPTDTTTMKLHTRCDSMSAITSPASDHQAMVVGIYGIPGSGKTFLINQLRQRLEKEPFMFWDGSQVIASVVPGGLGAFHELEEEEKKHWRELAINKIKQSCLEDRKLAVVAGHLMLWHEGESAGQLVCTQSDLKNYTHIIYLDTPPNVVLQRRSGDTARDRPSTTVSQLNEWQVEEKSQLLRLCRENNILLSHVYHEKDLLSTVSSLLRNFQQHTEKQNMHAAEMALEKAVAAEVGQPDTLLVLDADKTLATADTGMMFWEQLRLSQQSPDLGCPLRALFSSPLGYSYNAFRQAVLLYEEAADDLEYDAICQDVASAVIMHPEFVSLLQVVSRQDHVRAVVVSCGLRRVWEIVLKRAGLSDSVKVIAGGRISDGYVVTGPVKAALVARSQELHNMFVWAFGDSVLDLGMLRNADRAIIVTGDEQTRSKTMDAALKDVIDHGAFRAHQVLLPSHVQPRLSTLKLPLIQLTDRGFVDELLGVRKRRATTQLVHAGDRNAAKLLMTSMRDAAVSGPELRKFHGRVGWYLATDLLAQLIGIQEYPIQHVQGHTTSGFRLLHEGQTLIVALMRGGEPMAFGVNEAFPRAMFLHARCPGDVLQDHVKGKVTVILVDSVVNSGKTVVDFVQHIRDIHATVHLVVVAGVIQAECMTGGLQSLAQDPQLDLVALRLSENKFTGRGTTDTGNRLFNTTHLA</sequence>
<feature type="domain" description="Phosphoribosyltransferase" evidence="1">
    <location>
        <begin position="500"/>
        <end position="693"/>
    </location>
</feature>
<dbReference type="Pfam" id="PF12710">
    <property type="entry name" value="HAD"/>
    <property type="match status" value="1"/>
</dbReference>
<dbReference type="Gene3D" id="3.40.50.1000">
    <property type="entry name" value="HAD superfamily/HAD-like"/>
    <property type="match status" value="1"/>
</dbReference>
<dbReference type="PANTHER" id="PTHR43344">
    <property type="entry name" value="PHOSPHOSERINE PHOSPHATASE"/>
    <property type="match status" value="1"/>
</dbReference>
<dbReference type="PANTHER" id="PTHR43344:SF20">
    <property type="entry name" value="URACIL PHOSPHORIBOSYLTRANSFERASE"/>
    <property type="match status" value="1"/>
</dbReference>
<dbReference type="CDD" id="cd06223">
    <property type="entry name" value="PRTases_typeI"/>
    <property type="match status" value="1"/>
</dbReference>
<name>A0A7U2FEH6_PHANO</name>
<organism evidence="2 3">
    <name type="scientific">Phaeosphaeria nodorum (strain SN15 / ATCC MYA-4574 / FGSC 10173)</name>
    <name type="common">Glume blotch fungus</name>
    <name type="synonym">Parastagonospora nodorum</name>
    <dbReference type="NCBI Taxonomy" id="321614"/>
    <lineage>
        <taxon>Eukaryota</taxon>
        <taxon>Fungi</taxon>
        <taxon>Dikarya</taxon>
        <taxon>Ascomycota</taxon>
        <taxon>Pezizomycotina</taxon>
        <taxon>Dothideomycetes</taxon>
        <taxon>Pleosporomycetidae</taxon>
        <taxon>Pleosporales</taxon>
        <taxon>Pleosporineae</taxon>
        <taxon>Phaeosphaeriaceae</taxon>
        <taxon>Parastagonospora</taxon>
    </lineage>
</organism>
<dbReference type="EMBL" id="CP069038">
    <property type="protein sequence ID" value="QRD03803.1"/>
    <property type="molecule type" value="Genomic_DNA"/>
</dbReference>
<evidence type="ECO:0000313" key="3">
    <source>
        <dbReference type="Proteomes" id="UP000663193"/>
    </source>
</evidence>
<dbReference type="InterPro" id="IPR023214">
    <property type="entry name" value="HAD_sf"/>
</dbReference>
<dbReference type="OrthoDB" id="5416609at2759"/>
<dbReference type="SUPFAM" id="SSF52540">
    <property type="entry name" value="P-loop containing nucleoside triphosphate hydrolases"/>
    <property type="match status" value="1"/>
</dbReference>
<dbReference type="InterPro" id="IPR036412">
    <property type="entry name" value="HAD-like_sf"/>
</dbReference>
<evidence type="ECO:0000313" key="2">
    <source>
        <dbReference type="EMBL" id="QRD03803.1"/>
    </source>
</evidence>
<accession>A0A7U2FEH6</accession>
<dbReference type="InterPro" id="IPR029057">
    <property type="entry name" value="PRTase-like"/>
</dbReference>
<evidence type="ECO:0000259" key="1">
    <source>
        <dbReference type="Pfam" id="PF14681"/>
    </source>
</evidence>
<reference evidence="3" key="1">
    <citation type="journal article" date="2021" name="BMC Genomics">
        <title>Chromosome-level genome assembly and manually-curated proteome of model necrotroph Parastagonospora nodorum Sn15 reveals a genome-wide trove of candidate effector homologs, and redundancy of virulence-related functions within an accessory chromosome.</title>
        <authorList>
            <person name="Bertazzoni S."/>
            <person name="Jones D.A.B."/>
            <person name="Phan H.T."/>
            <person name="Tan K.-C."/>
            <person name="Hane J.K."/>
        </authorList>
    </citation>
    <scope>NUCLEOTIDE SEQUENCE [LARGE SCALE GENOMIC DNA]</scope>
    <source>
        <strain evidence="3">SN15 / ATCC MYA-4574 / FGSC 10173)</strain>
    </source>
</reference>
<dbReference type="VEuPathDB" id="FungiDB:JI435_164040"/>
<proteinExistence type="predicted"/>
<dbReference type="InterPro" id="IPR000836">
    <property type="entry name" value="PRTase_dom"/>
</dbReference>
<dbReference type="AlphaFoldDB" id="A0A7U2FEH6"/>
<dbReference type="SUPFAM" id="SSF56784">
    <property type="entry name" value="HAD-like"/>
    <property type="match status" value="1"/>
</dbReference>
<gene>
    <name evidence="2" type="ORF">JI435_164040</name>
</gene>
<keyword evidence="3" id="KW-1185">Reference proteome</keyword>
<dbReference type="Gene3D" id="3.40.50.2020">
    <property type="match status" value="1"/>
</dbReference>
<dbReference type="InterPro" id="IPR050582">
    <property type="entry name" value="HAD-like_SerB"/>
</dbReference>